<dbReference type="OrthoDB" id="4480078at2759"/>
<dbReference type="RefSeq" id="XP_025433812.1">
    <property type="nucleotide sequence ID" value="XM_025574404.1"/>
</dbReference>
<gene>
    <name evidence="1" type="ORF">BP01DRAFT_354369</name>
</gene>
<organism evidence="1 2">
    <name type="scientific">Aspergillus saccharolyticus JOP 1030-1</name>
    <dbReference type="NCBI Taxonomy" id="1450539"/>
    <lineage>
        <taxon>Eukaryota</taxon>
        <taxon>Fungi</taxon>
        <taxon>Dikarya</taxon>
        <taxon>Ascomycota</taxon>
        <taxon>Pezizomycotina</taxon>
        <taxon>Eurotiomycetes</taxon>
        <taxon>Eurotiomycetidae</taxon>
        <taxon>Eurotiales</taxon>
        <taxon>Aspergillaceae</taxon>
        <taxon>Aspergillus</taxon>
        <taxon>Aspergillus subgen. Circumdati</taxon>
    </lineage>
</organism>
<name>A0A318ZUY6_9EURO</name>
<keyword evidence="2" id="KW-1185">Reference proteome</keyword>
<evidence type="ECO:0000313" key="2">
    <source>
        <dbReference type="Proteomes" id="UP000248349"/>
    </source>
</evidence>
<dbReference type="GeneID" id="37075632"/>
<dbReference type="AlphaFoldDB" id="A0A318ZUY6"/>
<protein>
    <submittedName>
        <fullName evidence="1">Uncharacterized protein</fullName>
    </submittedName>
</protein>
<dbReference type="EMBL" id="KZ821223">
    <property type="protein sequence ID" value="PYH47830.1"/>
    <property type="molecule type" value="Genomic_DNA"/>
</dbReference>
<accession>A0A318ZUY6</accession>
<proteinExistence type="predicted"/>
<dbReference type="STRING" id="1450539.A0A318ZUY6"/>
<reference evidence="1 2" key="1">
    <citation type="submission" date="2016-12" db="EMBL/GenBank/DDBJ databases">
        <title>The genomes of Aspergillus section Nigri reveals drivers in fungal speciation.</title>
        <authorList>
            <consortium name="DOE Joint Genome Institute"/>
            <person name="Vesth T.C."/>
            <person name="Nybo J."/>
            <person name="Theobald S."/>
            <person name="Brandl J."/>
            <person name="Frisvad J.C."/>
            <person name="Nielsen K.F."/>
            <person name="Lyhne E.K."/>
            <person name="Kogle M.E."/>
            <person name="Kuo A."/>
            <person name="Riley R."/>
            <person name="Clum A."/>
            <person name="Nolan M."/>
            <person name="Lipzen A."/>
            <person name="Salamov A."/>
            <person name="Henrissat B."/>
            <person name="Wiebenga A."/>
            <person name="De Vries R.P."/>
            <person name="Grigoriev I.V."/>
            <person name="Mortensen U.H."/>
            <person name="Andersen M.R."/>
            <person name="Baker S.E."/>
        </authorList>
    </citation>
    <scope>NUCLEOTIDE SEQUENCE [LARGE SCALE GENOMIC DNA]</scope>
    <source>
        <strain evidence="1 2">JOP 1030-1</strain>
    </source>
</reference>
<dbReference type="Proteomes" id="UP000248349">
    <property type="component" value="Unassembled WGS sequence"/>
</dbReference>
<evidence type="ECO:0000313" key="1">
    <source>
        <dbReference type="EMBL" id="PYH47830.1"/>
    </source>
</evidence>
<sequence>MPTPRLLYLLTPPALLTFTIHRGLLHLETQYPAVPPGPASHSPALLTPAHPATQRCAAVDIYQARVPVAALLRTARKTLQQAAAAAADSHRDGPETQFDASQPSLRKAWAVVFLTSPILTTEAKLVGLLRTGTFQPGDRGLSIEGFGHPAAPDRQRKRELINGVLTVERAPDSSSSSSSHGLLVSWTMPDAPREFFEYLAGRWRYPYRLMSGGRHEWSVSEPYLVGAAAEAGGDGPPGEEWVVDVRFASAHDYEVVAAEGEDQKVIPGWTGRLHRGYARLLLLNAVHQIQG</sequence>